<dbReference type="Proteomes" id="UP000013827">
    <property type="component" value="Unassembled WGS sequence"/>
</dbReference>
<dbReference type="EnsemblProtists" id="EOD24977">
    <property type="protein sequence ID" value="EOD24977"/>
    <property type="gene ID" value="EMIHUDRAFT_238061"/>
</dbReference>
<sequence>MEASKERASAVLGAGARGHAQRRAARLQQEEQAMQASVIQAQLRGRRERINPTAESNVRRARSEKDPAMQSAAYLEQHKIIPLLELLAQKLLIERPADPRAYLVGELQALHTVADPASPRHFFSDSDIETLFQMYSVASTRGLTAGQCREALDALGLQHVATPPAPVDLAAFKASIPAI</sequence>
<protein>
    <recommendedName>
        <fullName evidence="4">EF-hand domain-containing protein</fullName>
    </recommendedName>
</protein>
<proteinExistence type="predicted"/>
<keyword evidence="3" id="KW-1185">Reference proteome</keyword>
<accession>A0A0D3JN92</accession>
<dbReference type="PANTHER" id="PTHR21847:SF1">
    <property type="entry name" value="EF-HAND CALCIUM-BINDING DOMAIN-CONTAINING PROTEIN 10"/>
    <property type="match status" value="1"/>
</dbReference>
<reference evidence="2" key="2">
    <citation type="submission" date="2024-10" db="UniProtKB">
        <authorList>
            <consortium name="EnsemblProtists"/>
        </authorList>
    </citation>
    <scope>IDENTIFICATION</scope>
</reference>
<dbReference type="AlphaFoldDB" id="A0A0D3JN92"/>
<reference evidence="3" key="1">
    <citation type="journal article" date="2013" name="Nature">
        <title>Pan genome of the phytoplankton Emiliania underpins its global distribution.</title>
        <authorList>
            <person name="Read B.A."/>
            <person name="Kegel J."/>
            <person name="Klute M.J."/>
            <person name="Kuo A."/>
            <person name="Lefebvre S.C."/>
            <person name="Maumus F."/>
            <person name="Mayer C."/>
            <person name="Miller J."/>
            <person name="Monier A."/>
            <person name="Salamov A."/>
            <person name="Young J."/>
            <person name="Aguilar M."/>
            <person name="Claverie J.M."/>
            <person name="Frickenhaus S."/>
            <person name="Gonzalez K."/>
            <person name="Herman E.K."/>
            <person name="Lin Y.C."/>
            <person name="Napier J."/>
            <person name="Ogata H."/>
            <person name="Sarno A.F."/>
            <person name="Shmutz J."/>
            <person name="Schroeder D."/>
            <person name="de Vargas C."/>
            <person name="Verret F."/>
            <person name="von Dassow P."/>
            <person name="Valentin K."/>
            <person name="Van de Peer Y."/>
            <person name="Wheeler G."/>
            <person name="Dacks J.B."/>
            <person name="Delwiche C.F."/>
            <person name="Dyhrman S.T."/>
            <person name="Glockner G."/>
            <person name="John U."/>
            <person name="Richards T."/>
            <person name="Worden A.Z."/>
            <person name="Zhang X."/>
            <person name="Grigoriev I.V."/>
            <person name="Allen A.E."/>
            <person name="Bidle K."/>
            <person name="Borodovsky M."/>
            <person name="Bowler C."/>
            <person name="Brownlee C."/>
            <person name="Cock J.M."/>
            <person name="Elias M."/>
            <person name="Gladyshev V.N."/>
            <person name="Groth M."/>
            <person name="Guda C."/>
            <person name="Hadaegh A."/>
            <person name="Iglesias-Rodriguez M.D."/>
            <person name="Jenkins J."/>
            <person name="Jones B.M."/>
            <person name="Lawson T."/>
            <person name="Leese F."/>
            <person name="Lindquist E."/>
            <person name="Lobanov A."/>
            <person name="Lomsadze A."/>
            <person name="Malik S.B."/>
            <person name="Marsh M.E."/>
            <person name="Mackinder L."/>
            <person name="Mock T."/>
            <person name="Mueller-Roeber B."/>
            <person name="Pagarete A."/>
            <person name="Parker M."/>
            <person name="Probert I."/>
            <person name="Quesneville H."/>
            <person name="Raines C."/>
            <person name="Rensing S.A."/>
            <person name="Riano-Pachon D.M."/>
            <person name="Richier S."/>
            <person name="Rokitta S."/>
            <person name="Shiraiwa Y."/>
            <person name="Soanes D.M."/>
            <person name="van der Giezen M."/>
            <person name="Wahlund T.M."/>
            <person name="Williams B."/>
            <person name="Wilson W."/>
            <person name="Wolfe G."/>
            <person name="Wurch L.L."/>
        </authorList>
    </citation>
    <scope>NUCLEOTIDE SEQUENCE</scope>
</reference>
<dbReference type="HOGENOM" id="CLU_1506129_0_0_1"/>
<dbReference type="PaxDb" id="2903-EOD24977"/>
<feature type="compositionally biased region" description="Low complexity" evidence="1">
    <location>
        <begin position="26"/>
        <end position="36"/>
    </location>
</feature>
<dbReference type="RefSeq" id="XP_005777406.1">
    <property type="nucleotide sequence ID" value="XM_005777349.1"/>
</dbReference>
<name>A0A0D3JN92_EMIH1</name>
<evidence type="ECO:0000313" key="2">
    <source>
        <dbReference type="EnsemblProtists" id="EOD24977"/>
    </source>
</evidence>
<organism evidence="2 3">
    <name type="scientific">Emiliania huxleyi (strain CCMP1516)</name>
    <dbReference type="NCBI Taxonomy" id="280463"/>
    <lineage>
        <taxon>Eukaryota</taxon>
        <taxon>Haptista</taxon>
        <taxon>Haptophyta</taxon>
        <taxon>Prymnesiophyceae</taxon>
        <taxon>Isochrysidales</taxon>
        <taxon>Noelaerhabdaceae</taxon>
        <taxon>Emiliania</taxon>
    </lineage>
</organism>
<dbReference type="KEGG" id="ehx:EMIHUDRAFT_238061"/>
<dbReference type="GeneID" id="17270523"/>
<feature type="region of interest" description="Disordered" evidence="1">
    <location>
        <begin position="1"/>
        <end position="65"/>
    </location>
</feature>
<evidence type="ECO:0000256" key="1">
    <source>
        <dbReference type="SAM" id="MobiDB-lite"/>
    </source>
</evidence>
<evidence type="ECO:0000313" key="3">
    <source>
        <dbReference type="Proteomes" id="UP000013827"/>
    </source>
</evidence>
<evidence type="ECO:0008006" key="4">
    <source>
        <dbReference type="Google" id="ProtNLM"/>
    </source>
</evidence>
<dbReference type="PANTHER" id="PTHR21847">
    <property type="entry name" value="EF-HAND CALCIUM-BINDING DOMAIN-CONTAINING PROTEIN 10"/>
    <property type="match status" value="1"/>
</dbReference>
<dbReference type="InterPro" id="IPR039879">
    <property type="entry name" value="EFC10"/>
</dbReference>
<dbReference type="SUPFAM" id="SSF47391">
    <property type="entry name" value="Dimerization-anchoring domain of cAMP-dependent PK regulatory subunit"/>
    <property type="match status" value="1"/>
</dbReference>